<keyword evidence="3" id="KW-1185">Reference proteome</keyword>
<dbReference type="EMBL" id="QGGL01000001">
    <property type="protein sequence ID" value="PWK16421.1"/>
    <property type="molecule type" value="Genomic_DNA"/>
</dbReference>
<dbReference type="AlphaFoldDB" id="A0A316DDY3"/>
<reference evidence="2 3" key="1">
    <citation type="submission" date="2018-05" db="EMBL/GenBank/DDBJ databases">
        <title>Genomic Encyclopedia of Type Strains, Phase IV (KMG-IV): sequencing the most valuable type-strain genomes for metagenomic binning, comparative biology and taxonomic classification.</title>
        <authorList>
            <person name="Goeker M."/>
        </authorList>
    </citation>
    <scope>NUCLEOTIDE SEQUENCE [LARGE SCALE GENOMIC DNA]</scope>
    <source>
        <strain evidence="2 3">DSM 18773</strain>
    </source>
</reference>
<comment type="caution">
    <text evidence="2">The sequence shown here is derived from an EMBL/GenBank/DDBJ whole genome shotgun (WGS) entry which is preliminary data.</text>
</comment>
<feature type="transmembrane region" description="Helical" evidence="1">
    <location>
        <begin position="25"/>
        <end position="43"/>
    </location>
</feature>
<evidence type="ECO:0000313" key="3">
    <source>
        <dbReference type="Proteomes" id="UP000245634"/>
    </source>
</evidence>
<sequence>MAHVPMNPNHKFDNNQPVSNSLMDVVIYPVLIVLLALGTLAVVKNLI</sequence>
<gene>
    <name evidence="2" type="ORF">C7459_101285</name>
</gene>
<name>A0A316DDY3_9BACL</name>
<accession>A0A316DDY3</accession>
<evidence type="ECO:0000313" key="2">
    <source>
        <dbReference type="EMBL" id="PWK16421.1"/>
    </source>
</evidence>
<protein>
    <submittedName>
        <fullName evidence="2">Uncharacterized protein</fullName>
    </submittedName>
</protein>
<keyword evidence="1" id="KW-0812">Transmembrane</keyword>
<proteinExistence type="predicted"/>
<organism evidence="2 3">
    <name type="scientific">Tumebacillus permanentifrigoris</name>
    <dbReference type="NCBI Taxonomy" id="378543"/>
    <lineage>
        <taxon>Bacteria</taxon>
        <taxon>Bacillati</taxon>
        <taxon>Bacillota</taxon>
        <taxon>Bacilli</taxon>
        <taxon>Bacillales</taxon>
        <taxon>Alicyclobacillaceae</taxon>
        <taxon>Tumebacillus</taxon>
    </lineage>
</organism>
<dbReference type="RefSeq" id="WP_170119198.1">
    <property type="nucleotide sequence ID" value="NZ_QGGL01000001.1"/>
</dbReference>
<keyword evidence="1" id="KW-1133">Transmembrane helix</keyword>
<dbReference type="Proteomes" id="UP000245634">
    <property type="component" value="Unassembled WGS sequence"/>
</dbReference>
<keyword evidence="1" id="KW-0472">Membrane</keyword>
<evidence type="ECO:0000256" key="1">
    <source>
        <dbReference type="SAM" id="Phobius"/>
    </source>
</evidence>